<dbReference type="InterPro" id="IPR039420">
    <property type="entry name" value="WalR-like"/>
</dbReference>
<evidence type="ECO:0000256" key="3">
    <source>
        <dbReference type="ARBA" id="ARBA00023015"/>
    </source>
</evidence>
<keyword evidence="11" id="KW-1185">Reference proteome</keyword>
<protein>
    <submittedName>
        <fullName evidence="10">Response regulator transcription factor</fullName>
    </submittedName>
</protein>
<dbReference type="Pfam" id="PF00486">
    <property type="entry name" value="Trans_reg_C"/>
    <property type="match status" value="1"/>
</dbReference>
<dbReference type="GO" id="GO:0010468">
    <property type="term" value="P:regulation of gene expression"/>
    <property type="evidence" value="ECO:0007669"/>
    <property type="project" value="UniProtKB-ARBA"/>
</dbReference>
<gene>
    <name evidence="10" type="ORF">JF922_23660</name>
</gene>
<comment type="caution">
    <text evidence="10">The sequence shown here is derived from an EMBL/GenBank/DDBJ whole genome shotgun (WGS) entry which is preliminary data.</text>
</comment>
<dbReference type="Proteomes" id="UP000612893">
    <property type="component" value="Unassembled WGS sequence"/>
</dbReference>
<dbReference type="InterPro" id="IPR001789">
    <property type="entry name" value="Sig_transdc_resp-reg_receiver"/>
</dbReference>
<proteinExistence type="predicted"/>
<dbReference type="CDD" id="cd17574">
    <property type="entry name" value="REC_OmpR"/>
    <property type="match status" value="1"/>
</dbReference>
<evidence type="ECO:0000256" key="5">
    <source>
        <dbReference type="ARBA" id="ARBA00023163"/>
    </source>
</evidence>
<dbReference type="Gene3D" id="1.10.10.10">
    <property type="entry name" value="Winged helix-like DNA-binding domain superfamily/Winged helix DNA-binding domain"/>
    <property type="match status" value="1"/>
</dbReference>
<evidence type="ECO:0000259" key="9">
    <source>
        <dbReference type="PROSITE" id="PS51755"/>
    </source>
</evidence>
<keyword evidence="5" id="KW-0804">Transcription</keyword>
<dbReference type="InterPro" id="IPR011006">
    <property type="entry name" value="CheY-like_superfamily"/>
</dbReference>
<dbReference type="FunFam" id="1.10.10.10:FF:000018">
    <property type="entry name" value="DNA-binding response regulator ResD"/>
    <property type="match status" value="1"/>
</dbReference>
<keyword evidence="2" id="KW-0902">Two-component regulatory system</keyword>
<evidence type="ECO:0000256" key="4">
    <source>
        <dbReference type="ARBA" id="ARBA00023125"/>
    </source>
</evidence>
<dbReference type="Gene3D" id="3.40.50.2300">
    <property type="match status" value="1"/>
</dbReference>
<keyword evidence="4 7" id="KW-0238">DNA-binding</keyword>
<dbReference type="CDD" id="cd00383">
    <property type="entry name" value="trans_reg_C"/>
    <property type="match status" value="1"/>
</dbReference>
<dbReference type="PROSITE" id="PS51755">
    <property type="entry name" value="OMPR_PHOB"/>
    <property type="match status" value="1"/>
</dbReference>
<dbReference type="SUPFAM" id="SSF52172">
    <property type="entry name" value="CheY-like"/>
    <property type="match status" value="1"/>
</dbReference>
<dbReference type="EMBL" id="JAEKNR010000234">
    <property type="protein sequence ID" value="MBJ7601055.1"/>
    <property type="molecule type" value="Genomic_DNA"/>
</dbReference>
<evidence type="ECO:0000256" key="2">
    <source>
        <dbReference type="ARBA" id="ARBA00023012"/>
    </source>
</evidence>
<dbReference type="PANTHER" id="PTHR48111">
    <property type="entry name" value="REGULATOR OF RPOS"/>
    <property type="match status" value="1"/>
</dbReference>
<evidence type="ECO:0000313" key="10">
    <source>
        <dbReference type="EMBL" id="MBJ7601055.1"/>
    </source>
</evidence>
<dbReference type="SMART" id="SM00448">
    <property type="entry name" value="REC"/>
    <property type="match status" value="1"/>
</dbReference>
<organism evidence="10 11">
    <name type="scientific">Candidatus Nephthysia bennettiae</name>
    <dbReference type="NCBI Taxonomy" id="3127016"/>
    <lineage>
        <taxon>Bacteria</taxon>
        <taxon>Bacillati</taxon>
        <taxon>Candidatus Dormiibacterota</taxon>
        <taxon>Candidatus Dormibacteria</taxon>
        <taxon>Candidatus Dormibacterales</taxon>
        <taxon>Candidatus Dormibacteraceae</taxon>
        <taxon>Candidatus Nephthysia</taxon>
    </lineage>
</organism>
<feature type="modified residue" description="4-aspartylphosphate" evidence="6">
    <location>
        <position position="52"/>
    </location>
</feature>
<feature type="domain" description="OmpR/PhoB-type" evidence="9">
    <location>
        <begin position="134"/>
        <end position="230"/>
    </location>
</feature>
<evidence type="ECO:0000313" key="11">
    <source>
        <dbReference type="Proteomes" id="UP000612893"/>
    </source>
</evidence>
<dbReference type="Pfam" id="PF00072">
    <property type="entry name" value="Response_reg"/>
    <property type="match status" value="1"/>
</dbReference>
<feature type="DNA-binding region" description="OmpR/PhoB-type" evidence="7">
    <location>
        <begin position="134"/>
        <end position="230"/>
    </location>
</feature>
<sequence>MARILVVEDEVDLNNLIRDRLQGEGHEVDQALDGRSALERVKSAAPDLVILDWMLPDLDGLAVCRRLREDHLMPIIMLTARTEEVDRVLGLEVGADDYLGKPFSMQELLARARAALRRVALESQRGGRGMVATPAPVSHGPLRIDPTSHVATLDGVPLSLTPKEYELLMLFASHPGRAFSRDFLLERLWTDDYDGLDRTVDTHVRRLRKKLGALGERIVTVWGVGYRFVPDGAQR</sequence>
<dbReference type="PROSITE" id="PS50110">
    <property type="entry name" value="RESPONSE_REGULATORY"/>
    <property type="match status" value="1"/>
</dbReference>
<dbReference type="PANTHER" id="PTHR48111:SF1">
    <property type="entry name" value="TWO-COMPONENT RESPONSE REGULATOR ORR33"/>
    <property type="match status" value="1"/>
</dbReference>
<keyword evidence="3" id="KW-0805">Transcription regulation</keyword>
<keyword evidence="1 6" id="KW-0597">Phosphoprotein</keyword>
<name>A0A934N574_9BACT</name>
<evidence type="ECO:0000256" key="7">
    <source>
        <dbReference type="PROSITE-ProRule" id="PRU01091"/>
    </source>
</evidence>
<feature type="domain" description="Response regulatory" evidence="8">
    <location>
        <begin position="3"/>
        <end position="116"/>
    </location>
</feature>
<dbReference type="RefSeq" id="WP_338205107.1">
    <property type="nucleotide sequence ID" value="NZ_JAEKNR010000234.1"/>
</dbReference>
<reference evidence="10" key="1">
    <citation type="submission" date="2020-10" db="EMBL/GenBank/DDBJ databases">
        <title>Ca. Dormibacterota MAGs.</title>
        <authorList>
            <person name="Montgomery K."/>
        </authorList>
    </citation>
    <scope>NUCLEOTIDE SEQUENCE [LARGE SCALE GENOMIC DNA]</scope>
    <source>
        <strain evidence="10">SC8812_S17_10</strain>
    </source>
</reference>
<dbReference type="AlphaFoldDB" id="A0A934N574"/>
<dbReference type="FunFam" id="3.40.50.2300:FF:000001">
    <property type="entry name" value="DNA-binding response regulator PhoB"/>
    <property type="match status" value="1"/>
</dbReference>
<dbReference type="SMART" id="SM00862">
    <property type="entry name" value="Trans_reg_C"/>
    <property type="match status" value="1"/>
</dbReference>
<dbReference type="SUPFAM" id="SSF46894">
    <property type="entry name" value="C-terminal effector domain of the bipartite response regulators"/>
    <property type="match status" value="1"/>
</dbReference>
<dbReference type="GO" id="GO:0000160">
    <property type="term" value="P:phosphorelay signal transduction system"/>
    <property type="evidence" value="ECO:0007669"/>
    <property type="project" value="UniProtKB-KW"/>
</dbReference>
<evidence type="ECO:0000256" key="6">
    <source>
        <dbReference type="PROSITE-ProRule" id="PRU00169"/>
    </source>
</evidence>
<dbReference type="GO" id="GO:0003677">
    <property type="term" value="F:DNA binding"/>
    <property type="evidence" value="ECO:0007669"/>
    <property type="project" value="UniProtKB-UniRule"/>
</dbReference>
<dbReference type="InterPro" id="IPR001867">
    <property type="entry name" value="OmpR/PhoB-type_DNA-bd"/>
</dbReference>
<dbReference type="InterPro" id="IPR036388">
    <property type="entry name" value="WH-like_DNA-bd_sf"/>
</dbReference>
<evidence type="ECO:0000259" key="8">
    <source>
        <dbReference type="PROSITE" id="PS50110"/>
    </source>
</evidence>
<accession>A0A934N574</accession>
<evidence type="ECO:0000256" key="1">
    <source>
        <dbReference type="ARBA" id="ARBA00022553"/>
    </source>
</evidence>
<dbReference type="InterPro" id="IPR016032">
    <property type="entry name" value="Sig_transdc_resp-reg_C-effctor"/>
</dbReference>
<dbReference type="Gene3D" id="6.10.250.690">
    <property type="match status" value="1"/>
</dbReference>